<dbReference type="OrthoDB" id="191139at2759"/>
<dbReference type="PANTHER" id="PTHR43157:SF73">
    <property type="entry name" value="WW DOMAIN-CONTAINING OXIDOREDUCTASE-LIKE PROTEIN"/>
    <property type="match status" value="1"/>
</dbReference>
<dbReference type="Pfam" id="PF00106">
    <property type="entry name" value="adh_short"/>
    <property type="match status" value="1"/>
</dbReference>
<evidence type="ECO:0000313" key="4">
    <source>
        <dbReference type="RefSeq" id="XP_015513660.2"/>
    </source>
</evidence>
<dbReference type="RefSeq" id="XP_015513660.2">
    <property type="nucleotide sequence ID" value="XM_015658174.2"/>
</dbReference>
<name>A0A6J0BFQ6_NEOLC</name>
<keyword evidence="1" id="KW-0560">Oxidoreductase</keyword>
<sequence>MWPFSSSCRSKARLTGKTVIITGANTGIGKETARDLYWRGAKVILACRNVDKANAAVEELKAVPPSDPKREQFIGGPGELVVCKLDLTSLASVREFARRVYETELFVDVLINNAGVMMCPKGVTEDGFEIQFGTNHLGHFLLTLLLLPLMVPDRKDSDNRSRIINVSSAAHARGQLDFEDLMLEKSYAPFKAYCQSKLANVLFTRELTRRLRETDITGVNVYALHPGVIDSELARHFQQTISRGLRLVFGFFRTFIKSVEQGAQTTIHCAVDEAAAEQTGLYYSECAVRQPSPGALDYEKAAILWKESVKFVGLPSENLVEIMEHVTKEFRSPGTVDETDKLSQEPCTSE</sequence>
<dbReference type="InParanoid" id="A0A6J0BFQ6"/>
<proteinExistence type="inferred from homology"/>
<dbReference type="Proteomes" id="UP000829291">
    <property type="component" value="Chromosome 1"/>
</dbReference>
<dbReference type="PANTHER" id="PTHR43157">
    <property type="entry name" value="PHOSPHATIDYLINOSITOL-GLYCAN BIOSYNTHESIS CLASS F PROTEIN-RELATED"/>
    <property type="match status" value="1"/>
</dbReference>
<dbReference type="GO" id="GO:0016491">
    <property type="term" value="F:oxidoreductase activity"/>
    <property type="evidence" value="ECO:0007669"/>
    <property type="project" value="UniProtKB-KW"/>
</dbReference>
<dbReference type="Gene3D" id="3.40.50.720">
    <property type="entry name" value="NAD(P)-binding Rossmann-like Domain"/>
    <property type="match status" value="1"/>
</dbReference>
<dbReference type="InterPro" id="IPR002347">
    <property type="entry name" value="SDR_fam"/>
</dbReference>
<dbReference type="PRINTS" id="PR00081">
    <property type="entry name" value="GDHRDH"/>
</dbReference>
<gene>
    <name evidence="4" type="primary">LOC107219831</name>
</gene>
<dbReference type="GeneID" id="107219831"/>
<dbReference type="PRINTS" id="PR00080">
    <property type="entry name" value="SDRFAMILY"/>
</dbReference>
<evidence type="ECO:0000256" key="2">
    <source>
        <dbReference type="RuleBase" id="RU000363"/>
    </source>
</evidence>
<accession>A0A6J0BFQ6</accession>
<dbReference type="InterPro" id="IPR036291">
    <property type="entry name" value="NAD(P)-bd_dom_sf"/>
</dbReference>
<evidence type="ECO:0000256" key="1">
    <source>
        <dbReference type="ARBA" id="ARBA00023002"/>
    </source>
</evidence>
<dbReference type="SUPFAM" id="SSF51735">
    <property type="entry name" value="NAD(P)-binding Rossmann-fold domains"/>
    <property type="match status" value="1"/>
</dbReference>
<protein>
    <submittedName>
        <fullName evidence="4">Retinol dehydrogenase 12</fullName>
    </submittedName>
</protein>
<dbReference type="AlphaFoldDB" id="A0A6J0BFQ6"/>
<evidence type="ECO:0000313" key="3">
    <source>
        <dbReference type="Proteomes" id="UP000829291"/>
    </source>
</evidence>
<keyword evidence="3" id="KW-1185">Reference proteome</keyword>
<organism evidence="4">
    <name type="scientific">Neodiprion lecontei</name>
    <name type="common">Redheaded pine sawfly</name>
    <dbReference type="NCBI Taxonomy" id="441921"/>
    <lineage>
        <taxon>Eukaryota</taxon>
        <taxon>Metazoa</taxon>
        <taxon>Ecdysozoa</taxon>
        <taxon>Arthropoda</taxon>
        <taxon>Hexapoda</taxon>
        <taxon>Insecta</taxon>
        <taxon>Pterygota</taxon>
        <taxon>Neoptera</taxon>
        <taxon>Endopterygota</taxon>
        <taxon>Hymenoptera</taxon>
        <taxon>Tenthredinoidea</taxon>
        <taxon>Diprionidae</taxon>
        <taxon>Diprioninae</taxon>
        <taxon>Neodiprion</taxon>
    </lineage>
</organism>
<reference evidence="4" key="1">
    <citation type="submission" date="2025-08" db="UniProtKB">
        <authorList>
            <consortium name="RefSeq"/>
        </authorList>
    </citation>
    <scope>IDENTIFICATION</scope>
    <source>
        <tissue evidence="4">Thorax and Abdomen</tissue>
    </source>
</reference>
<comment type="similarity">
    <text evidence="2">Belongs to the short-chain dehydrogenases/reductases (SDR) family.</text>
</comment>
<dbReference type="KEGG" id="nlo:107219831"/>